<gene>
    <name evidence="3" type="ORF">RhiirA1_464259</name>
    <name evidence="2" type="ORF">RhiirA5_435602</name>
</gene>
<protein>
    <submittedName>
        <fullName evidence="2">Uncharacterized protein</fullName>
    </submittedName>
</protein>
<dbReference type="OrthoDB" id="2441256at2759"/>
<dbReference type="EMBL" id="LLXJ01004237">
    <property type="protein sequence ID" value="PKB96028.1"/>
    <property type="molecule type" value="Genomic_DNA"/>
</dbReference>
<organism evidence="2 5">
    <name type="scientific">Rhizophagus irregularis</name>
    <dbReference type="NCBI Taxonomy" id="588596"/>
    <lineage>
        <taxon>Eukaryota</taxon>
        <taxon>Fungi</taxon>
        <taxon>Fungi incertae sedis</taxon>
        <taxon>Mucoromycota</taxon>
        <taxon>Glomeromycotina</taxon>
        <taxon>Glomeromycetes</taxon>
        <taxon>Glomerales</taxon>
        <taxon>Glomeraceae</taxon>
        <taxon>Rhizophagus</taxon>
    </lineage>
</organism>
<dbReference type="Proteomes" id="UP000232688">
    <property type="component" value="Unassembled WGS sequence"/>
</dbReference>
<evidence type="ECO:0000313" key="5">
    <source>
        <dbReference type="Proteomes" id="UP000232722"/>
    </source>
</evidence>
<comment type="caution">
    <text evidence="2">The sequence shown here is derived from an EMBL/GenBank/DDBJ whole genome shotgun (WGS) entry which is preliminary data.</text>
</comment>
<reference evidence="2 5" key="2">
    <citation type="submission" date="2017-09" db="EMBL/GenBank/DDBJ databases">
        <title>Extensive intraspecific genome diversity in a model arbuscular mycorrhizal fungus.</title>
        <authorList>
            <person name="Chen E.C."/>
            <person name="Morin E."/>
            <person name="Beaudet D."/>
            <person name="Noel J."/>
            <person name="Ndikumana S."/>
            <person name="Charron P."/>
            <person name="St-Onge C."/>
            <person name="Giorgi J."/>
            <person name="Grigoriev I.V."/>
            <person name="Roux C."/>
            <person name="Martin F.M."/>
            <person name="Corradi N."/>
        </authorList>
    </citation>
    <scope>NUCLEOTIDE SEQUENCE [LARGE SCALE GENOMIC DNA]</scope>
    <source>
        <strain evidence="2 5">A5</strain>
    </source>
</reference>
<reference evidence="3 4" key="4">
    <citation type="submission" date="2017-10" db="EMBL/GenBank/DDBJ databases">
        <title>Genome analyses suggest a sexual origin of heterokaryosis in a supposedly ancient asexual fungus.</title>
        <authorList>
            <person name="Corradi N."/>
            <person name="Sedzielewska K."/>
            <person name="Noel J."/>
            <person name="Charron P."/>
            <person name="Farinelli L."/>
            <person name="Marton T."/>
            <person name="Kruger M."/>
            <person name="Pelin A."/>
            <person name="Brachmann A."/>
            <person name="Corradi N."/>
        </authorList>
    </citation>
    <scope>NUCLEOTIDE SEQUENCE [LARGE SCALE GENOMIC DNA]</scope>
    <source>
        <strain evidence="3 4">A1</strain>
    </source>
</reference>
<dbReference type="EMBL" id="LLXH01000775">
    <property type="protein sequence ID" value="PKC63094.1"/>
    <property type="molecule type" value="Genomic_DNA"/>
</dbReference>
<sequence>MKICNIKQKRHHKLPKIIISEETIKIIMLITSILLNLAFPYLKNLAIIDNIDFKEKTFKFGNIYNIIYGSSHATLRIAFQIQLPIEVKTNPEQIIELTTETLLFGMNQGIENALTIFQ</sequence>
<evidence type="ECO:0000313" key="4">
    <source>
        <dbReference type="Proteomes" id="UP000232688"/>
    </source>
</evidence>
<evidence type="ECO:0000313" key="2">
    <source>
        <dbReference type="EMBL" id="PKB96028.1"/>
    </source>
</evidence>
<dbReference type="AlphaFoldDB" id="A0A2I1FNP3"/>
<dbReference type="Proteomes" id="UP000232722">
    <property type="component" value="Unassembled WGS sequence"/>
</dbReference>
<reference evidence="2 5" key="1">
    <citation type="submission" date="2016-04" db="EMBL/GenBank/DDBJ databases">
        <title>Genome analyses suggest a sexual origin of heterokaryosis in a supposedly ancient asexual fungus.</title>
        <authorList>
            <person name="Ropars J."/>
            <person name="Sedzielewska K."/>
            <person name="Noel J."/>
            <person name="Charron P."/>
            <person name="Farinelli L."/>
            <person name="Marton T."/>
            <person name="Kruger M."/>
            <person name="Pelin A."/>
            <person name="Brachmann A."/>
            <person name="Corradi N."/>
        </authorList>
    </citation>
    <scope>NUCLEOTIDE SEQUENCE [LARGE SCALE GENOMIC DNA]</scope>
    <source>
        <strain evidence="2 5">A5</strain>
    </source>
</reference>
<keyword evidence="1" id="KW-0812">Transmembrane</keyword>
<name>A0A2I1FNP3_9GLOM</name>
<feature type="transmembrane region" description="Helical" evidence="1">
    <location>
        <begin position="23"/>
        <end position="42"/>
    </location>
</feature>
<proteinExistence type="predicted"/>
<accession>A0A2I1FNP3</accession>
<dbReference type="VEuPathDB" id="FungiDB:RhiirA1_464259"/>
<keyword evidence="1" id="KW-1133">Transmembrane helix</keyword>
<evidence type="ECO:0000313" key="3">
    <source>
        <dbReference type="EMBL" id="PKC63094.1"/>
    </source>
</evidence>
<reference evidence="3 4" key="3">
    <citation type="submission" date="2017-10" db="EMBL/GenBank/DDBJ databases">
        <title>Extensive intraspecific genome diversity in a model arbuscular mycorrhizal fungus.</title>
        <authorList>
            <person name="Chen E.C.H."/>
            <person name="Morin E."/>
            <person name="Baudet D."/>
            <person name="Noel J."/>
            <person name="Ndikumana S."/>
            <person name="Charron P."/>
            <person name="St-Onge C."/>
            <person name="Giorgi J."/>
            <person name="Grigoriev I.V."/>
            <person name="Roux C."/>
            <person name="Martin F.M."/>
            <person name="Corradi N."/>
        </authorList>
    </citation>
    <scope>NUCLEOTIDE SEQUENCE [LARGE SCALE GENOMIC DNA]</scope>
    <source>
        <strain evidence="3 4">A1</strain>
    </source>
</reference>
<evidence type="ECO:0000256" key="1">
    <source>
        <dbReference type="SAM" id="Phobius"/>
    </source>
</evidence>
<keyword evidence="1" id="KW-0472">Membrane</keyword>